<keyword evidence="1" id="KW-1133">Transmembrane helix</keyword>
<dbReference type="AlphaFoldDB" id="A0A0G0MJR8"/>
<keyword evidence="1" id="KW-0812">Transmembrane</keyword>
<name>A0A0G0MJR8_9BACT</name>
<feature type="transmembrane region" description="Helical" evidence="1">
    <location>
        <begin position="55"/>
        <end position="83"/>
    </location>
</feature>
<keyword evidence="1" id="KW-0472">Membrane</keyword>
<sequence>MELLLDVKGCDDIVVNDEEIAEEISQEQTEPSIIQKITGVFNSALSTNISPLAKALAIALTALLVIIVSVGIAGILFGIYTWLSSIISALPHLGLPAVIILAALIAATIIGWLFNRVWKWIKQLPIQRQKKIKNFVKIDPRKVVNAIRRRQIEMD</sequence>
<dbReference type="EMBL" id="LBWB01000011">
    <property type="protein sequence ID" value="KKR00596.1"/>
    <property type="molecule type" value="Genomic_DNA"/>
</dbReference>
<dbReference type="STRING" id="1618574.UT24_C0011G0049"/>
<proteinExistence type="predicted"/>
<dbReference type="SUPFAM" id="SSF103473">
    <property type="entry name" value="MFS general substrate transporter"/>
    <property type="match status" value="1"/>
</dbReference>
<gene>
    <name evidence="2" type="ORF">UT24_C0011G0049</name>
</gene>
<evidence type="ECO:0000313" key="2">
    <source>
        <dbReference type="EMBL" id="KKR00596.1"/>
    </source>
</evidence>
<evidence type="ECO:0000256" key="1">
    <source>
        <dbReference type="SAM" id="Phobius"/>
    </source>
</evidence>
<dbReference type="InterPro" id="IPR036259">
    <property type="entry name" value="MFS_trans_sf"/>
</dbReference>
<organism evidence="2 3">
    <name type="scientific">Candidatus Woesebacteria bacterium GW2011_GWB1_39_12</name>
    <dbReference type="NCBI Taxonomy" id="1618574"/>
    <lineage>
        <taxon>Bacteria</taxon>
        <taxon>Candidatus Woeseibacteriota</taxon>
    </lineage>
</organism>
<evidence type="ECO:0000313" key="3">
    <source>
        <dbReference type="Proteomes" id="UP000033881"/>
    </source>
</evidence>
<comment type="caution">
    <text evidence="2">The sequence shown here is derived from an EMBL/GenBank/DDBJ whole genome shotgun (WGS) entry which is preliminary data.</text>
</comment>
<feature type="transmembrane region" description="Helical" evidence="1">
    <location>
        <begin position="95"/>
        <end position="114"/>
    </location>
</feature>
<protein>
    <submittedName>
        <fullName evidence="2">Uncharacterized protein</fullName>
    </submittedName>
</protein>
<dbReference type="Proteomes" id="UP000033881">
    <property type="component" value="Unassembled WGS sequence"/>
</dbReference>
<reference evidence="2 3" key="1">
    <citation type="journal article" date="2015" name="Nature">
        <title>rRNA introns, odd ribosomes, and small enigmatic genomes across a large radiation of phyla.</title>
        <authorList>
            <person name="Brown C.T."/>
            <person name="Hug L.A."/>
            <person name="Thomas B.C."/>
            <person name="Sharon I."/>
            <person name="Castelle C.J."/>
            <person name="Singh A."/>
            <person name="Wilkins M.J."/>
            <person name="Williams K.H."/>
            <person name="Banfield J.F."/>
        </authorList>
    </citation>
    <scope>NUCLEOTIDE SEQUENCE [LARGE SCALE GENOMIC DNA]</scope>
</reference>
<accession>A0A0G0MJR8</accession>